<dbReference type="Pfam" id="PF00072">
    <property type="entry name" value="Response_reg"/>
    <property type="match status" value="1"/>
</dbReference>
<dbReference type="GO" id="GO:0000156">
    <property type="term" value="F:phosphorelay response regulator activity"/>
    <property type="evidence" value="ECO:0007669"/>
    <property type="project" value="TreeGrafter"/>
</dbReference>
<dbReference type="Gene3D" id="3.40.50.2300">
    <property type="match status" value="1"/>
</dbReference>
<dbReference type="InterPro" id="IPR011006">
    <property type="entry name" value="CheY-like_superfamily"/>
</dbReference>
<dbReference type="InterPro" id="IPR036388">
    <property type="entry name" value="WH-like_DNA-bd_sf"/>
</dbReference>
<dbReference type="FunFam" id="1.10.10.10:FF:000099">
    <property type="entry name" value="Two-component system response regulator TorR"/>
    <property type="match status" value="1"/>
</dbReference>
<dbReference type="InterPro" id="IPR039420">
    <property type="entry name" value="WalR-like"/>
</dbReference>
<dbReference type="GO" id="GO:0032993">
    <property type="term" value="C:protein-DNA complex"/>
    <property type="evidence" value="ECO:0007669"/>
    <property type="project" value="TreeGrafter"/>
</dbReference>
<dbReference type="PANTHER" id="PTHR48111">
    <property type="entry name" value="REGULATOR OF RPOS"/>
    <property type="match status" value="1"/>
</dbReference>
<dbReference type="GO" id="GO:0005829">
    <property type="term" value="C:cytosol"/>
    <property type="evidence" value="ECO:0007669"/>
    <property type="project" value="TreeGrafter"/>
</dbReference>
<keyword evidence="5" id="KW-0805">Transcription regulation</keyword>
<keyword evidence="6" id="KW-0238">DNA-binding</keyword>
<accession>A0A1J5T730</accession>
<comment type="caution">
    <text evidence="10">The sequence shown here is derived from an EMBL/GenBank/DDBJ whole genome shotgun (WGS) entry which is preliminary data.</text>
</comment>
<reference evidence="10" key="1">
    <citation type="submission" date="2016-10" db="EMBL/GenBank/DDBJ databases">
        <title>Sequence of Gallionella enrichment culture.</title>
        <authorList>
            <person name="Poehlein A."/>
            <person name="Muehling M."/>
            <person name="Daniel R."/>
        </authorList>
    </citation>
    <scope>NUCLEOTIDE SEQUENCE</scope>
</reference>
<evidence type="ECO:0000256" key="5">
    <source>
        <dbReference type="ARBA" id="ARBA00023015"/>
    </source>
</evidence>
<dbReference type="SUPFAM" id="SSF46894">
    <property type="entry name" value="C-terminal effector domain of the bipartite response regulators"/>
    <property type="match status" value="1"/>
</dbReference>
<dbReference type="InterPro" id="IPR016032">
    <property type="entry name" value="Sig_transdc_resp-reg_C-effctor"/>
</dbReference>
<dbReference type="AlphaFoldDB" id="A0A1J5T730"/>
<dbReference type="Pfam" id="PF00486">
    <property type="entry name" value="Trans_reg_C"/>
    <property type="match status" value="1"/>
</dbReference>
<evidence type="ECO:0000256" key="4">
    <source>
        <dbReference type="ARBA" id="ARBA00023012"/>
    </source>
</evidence>
<dbReference type="PROSITE" id="PS50110">
    <property type="entry name" value="RESPONSE_REGULATORY"/>
    <property type="match status" value="1"/>
</dbReference>
<proteinExistence type="predicted"/>
<gene>
    <name evidence="10" type="primary">ompR_3</name>
    <name evidence="10" type="ORF">GALL_98050</name>
</gene>
<dbReference type="GO" id="GO:0000976">
    <property type="term" value="F:transcription cis-regulatory region binding"/>
    <property type="evidence" value="ECO:0007669"/>
    <property type="project" value="TreeGrafter"/>
</dbReference>
<dbReference type="InterPro" id="IPR001867">
    <property type="entry name" value="OmpR/PhoB-type_DNA-bd"/>
</dbReference>
<organism evidence="10">
    <name type="scientific">mine drainage metagenome</name>
    <dbReference type="NCBI Taxonomy" id="410659"/>
    <lineage>
        <taxon>unclassified sequences</taxon>
        <taxon>metagenomes</taxon>
        <taxon>ecological metagenomes</taxon>
    </lineage>
</organism>
<evidence type="ECO:0000259" key="9">
    <source>
        <dbReference type="PROSITE" id="PS51755"/>
    </source>
</evidence>
<dbReference type="SMART" id="SM00448">
    <property type="entry name" value="REC"/>
    <property type="match status" value="1"/>
</dbReference>
<evidence type="ECO:0000256" key="6">
    <source>
        <dbReference type="ARBA" id="ARBA00023125"/>
    </source>
</evidence>
<dbReference type="PANTHER" id="PTHR48111:SF4">
    <property type="entry name" value="DNA-BINDING DUAL TRANSCRIPTIONAL REGULATOR OMPR"/>
    <property type="match status" value="1"/>
</dbReference>
<keyword evidence="2" id="KW-0963">Cytoplasm</keyword>
<evidence type="ECO:0000256" key="7">
    <source>
        <dbReference type="ARBA" id="ARBA00023163"/>
    </source>
</evidence>
<dbReference type="SUPFAM" id="SSF52172">
    <property type="entry name" value="CheY-like"/>
    <property type="match status" value="1"/>
</dbReference>
<dbReference type="PROSITE" id="PS51755">
    <property type="entry name" value="OMPR_PHOB"/>
    <property type="match status" value="1"/>
</dbReference>
<evidence type="ECO:0000256" key="1">
    <source>
        <dbReference type="ARBA" id="ARBA00004496"/>
    </source>
</evidence>
<dbReference type="InterPro" id="IPR001789">
    <property type="entry name" value="Sig_transdc_resp-reg_receiver"/>
</dbReference>
<dbReference type="Gene3D" id="1.10.10.10">
    <property type="entry name" value="Winged helix-like DNA-binding domain superfamily/Winged helix DNA-binding domain"/>
    <property type="match status" value="1"/>
</dbReference>
<dbReference type="SMART" id="SM00862">
    <property type="entry name" value="Trans_reg_C"/>
    <property type="match status" value="1"/>
</dbReference>
<evidence type="ECO:0000259" key="8">
    <source>
        <dbReference type="PROSITE" id="PS50110"/>
    </source>
</evidence>
<keyword evidence="3" id="KW-0597">Phosphoprotein</keyword>
<sequence>MEKIPHILVVDDHREIRDLLAKYLTRMNMRVSVAGDGAAMRRVLQGAAIDLAVLDLMLPGGESGLDLCQVLRAADIPVIMLTAMVEEADRIVGLEMGADDYVCKPFSPRELLARIRVVLRRAEPGRAKAARAGAARRLRFDRWLLDPTRRELTGEDGVSLALSSAEYRLLEVLTERPGQTLSRDQLLDLSVGRSAEPFDRSIDNMISRLRRKIEDDPRTPRLIKTVWGEGYCLAVPVREEGPA</sequence>
<dbReference type="Gene3D" id="6.10.250.690">
    <property type="match status" value="1"/>
</dbReference>
<evidence type="ECO:0000313" key="10">
    <source>
        <dbReference type="EMBL" id="OIR07942.1"/>
    </source>
</evidence>
<dbReference type="GO" id="GO:0006355">
    <property type="term" value="P:regulation of DNA-templated transcription"/>
    <property type="evidence" value="ECO:0007669"/>
    <property type="project" value="InterPro"/>
</dbReference>
<feature type="domain" description="OmpR/PhoB-type" evidence="9">
    <location>
        <begin position="135"/>
        <end position="235"/>
    </location>
</feature>
<keyword evidence="4" id="KW-0902">Two-component regulatory system</keyword>
<comment type="subcellular location">
    <subcellularLocation>
        <location evidence="1">Cytoplasm</location>
    </subcellularLocation>
</comment>
<feature type="domain" description="Response regulatory" evidence="8">
    <location>
        <begin position="6"/>
        <end position="119"/>
    </location>
</feature>
<evidence type="ECO:0000256" key="2">
    <source>
        <dbReference type="ARBA" id="ARBA00022490"/>
    </source>
</evidence>
<keyword evidence="7" id="KW-0804">Transcription</keyword>
<name>A0A1J5T730_9ZZZZ</name>
<protein>
    <submittedName>
        <fullName evidence="10">Transcriptional regulatory protein OmpR</fullName>
    </submittedName>
</protein>
<evidence type="ECO:0000256" key="3">
    <source>
        <dbReference type="ARBA" id="ARBA00022553"/>
    </source>
</evidence>
<dbReference type="EMBL" id="MLJW01000034">
    <property type="protein sequence ID" value="OIR07942.1"/>
    <property type="molecule type" value="Genomic_DNA"/>
</dbReference>
<dbReference type="CDD" id="cd00383">
    <property type="entry name" value="trans_reg_C"/>
    <property type="match status" value="1"/>
</dbReference>